<feature type="compositionally biased region" description="Low complexity" evidence="3">
    <location>
        <begin position="56"/>
        <end position="70"/>
    </location>
</feature>
<evidence type="ECO:0000313" key="5">
    <source>
        <dbReference type="EMBL" id="ETN39605.1"/>
    </source>
</evidence>
<keyword evidence="2" id="KW-0175">Coiled coil</keyword>
<feature type="compositionally biased region" description="Low complexity" evidence="3">
    <location>
        <begin position="331"/>
        <end position="340"/>
    </location>
</feature>
<feature type="compositionally biased region" description="Basic and acidic residues" evidence="3">
    <location>
        <begin position="360"/>
        <end position="373"/>
    </location>
</feature>
<dbReference type="PANTHER" id="PTHR47845:SF1">
    <property type="entry name" value="NUCLEAR SPECKLE SPLICING REGULATORY PROTEIN 1 HOMOLOG"/>
    <property type="match status" value="1"/>
</dbReference>
<feature type="region of interest" description="Disordered" evidence="3">
    <location>
        <begin position="170"/>
        <end position="293"/>
    </location>
</feature>
<dbReference type="EMBL" id="KB822721">
    <property type="protein sequence ID" value="ETN39605.1"/>
    <property type="molecule type" value="Genomic_DNA"/>
</dbReference>
<sequence length="426" mass="46458">MPALAFGLSATKPSAKPSKPAQKRKAIFSGDSGDESAAPPPPQPGAKKASRPLKPLQPLADDSSDSDQASRPAKSPKLSQQTPNYGLQKPASKSKDASSKPTTSTSAGEDKYTNLSALRSAALHNKQASEVDASVYDYDAVYDTFRPASTSKTKSAGDAAAGPKYMTNLLASTEQRKRDHERAREKAIQRERENEGDEFADKEKFVTSAYKKQQEENRKAEEEEARRVKEEEEGKRKGVGMMGFNKGLLAREEERMKAIQEAEERKRLASGPDGVTEAAEAGNDDHDDLDRKAKALNDHGAKIALNEEGEVIDKRQLLTAGLNVAPKKPGAAQTAQQAKEAASDRPQTARPAGAQNGRAAQRERQSRMIERQMEQMLEQQQAEAEKEQAAQQQKTKSKISEDAKMSAKERYLARKREAEAAKKAAG</sequence>
<dbReference type="HOGENOM" id="CLU_042321_0_0_1"/>
<feature type="compositionally biased region" description="Basic and acidic residues" evidence="3">
    <location>
        <begin position="174"/>
        <end position="205"/>
    </location>
</feature>
<feature type="region of interest" description="Disordered" evidence="3">
    <location>
        <begin position="323"/>
        <end position="426"/>
    </location>
</feature>
<dbReference type="RefSeq" id="XP_008718390.1">
    <property type="nucleotide sequence ID" value="XM_008720168.1"/>
</dbReference>
<name>W2RTG0_CYPE1</name>
<reference evidence="5 6" key="1">
    <citation type="submission" date="2013-03" db="EMBL/GenBank/DDBJ databases">
        <title>The Genome Sequence of Phialophora europaea CBS 101466.</title>
        <authorList>
            <consortium name="The Broad Institute Genomics Platform"/>
            <person name="Cuomo C."/>
            <person name="de Hoog S."/>
            <person name="Gorbushina A."/>
            <person name="Walker B."/>
            <person name="Young S.K."/>
            <person name="Zeng Q."/>
            <person name="Gargeya S."/>
            <person name="Fitzgerald M."/>
            <person name="Haas B."/>
            <person name="Abouelleil A."/>
            <person name="Allen A.W."/>
            <person name="Alvarado L."/>
            <person name="Arachchi H.M."/>
            <person name="Berlin A.M."/>
            <person name="Chapman S.B."/>
            <person name="Gainer-Dewar J."/>
            <person name="Goldberg J."/>
            <person name="Griggs A."/>
            <person name="Gujja S."/>
            <person name="Hansen M."/>
            <person name="Howarth C."/>
            <person name="Imamovic A."/>
            <person name="Ireland A."/>
            <person name="Larimer J."/>
            <person name="McCowan C."/>
            <person name="Murphy C."/>
            <person name="Pearson M."/>
            <person name="Poon T.W."/>
            <person name="Priest M."/>
            <person name="Roberts A."/>
            <person name="Saif S."/>
            <person name="Shea T."/>
            <person name="Sisk P."/>
            <person name="Sykes S."/>
            <person name="Wortman J."/>
            <person name="Nusbaum C."/>
            <person name="Birren B."/>
        </authorList>
    </citation>
    <scope>NUCLEOTIDE SEQUENCE [LARGE SCALE GENOMIC DNA]</scope>
    <source>
        <strain evidence="5 6">CBS 101466</strain>
    </source>
</reference>
<feature type="compositionally biased region" description="Basic and acidic residues" evidence="3">
    <location>
        <begin position="212"/>
        <end position="236"/>
    </location>
</feature>
<feature type="compositionally biased region" description="Low complexity" evidence="3">
    <location>
        <begin position="9"/>
        <end position="20"/>
    </location>
</feature>
<organism evidence="5 6">
    <name type="scientific">Cyphellophora europaea (strain CBS 101466)</name>
    <name type="common">Phialophora europaea</name>
    <dbReference type="NCBI Taxonomy" id="1220924"/>
    <lineage>
        <taxon>Eukaryota</taxon>
        <taxon>Fungi</taxon>
        <taxon>Dikarya</taxon>
        <taxon>Ascomycota</taxon>
        <taxon>Pezizomycotina</taxon>
        <taxon>Eurotiomycetes</taxon>
        <taxon>Chaetothyriomycetidae</taxon>
        <taxon>Chaetothyriales</taxon>
        <taxon>Cyphellophoraceae</taxon>
        <taxon>Cyphellophora</taxon>
    </lineage>
</organism>
<evidence type="ECO:0000313" key="6">
    <source>
        <dbReference type="Proteomes" id="UP000030752"/>
    </source>
</evidence>
<gene>
    <name evidence="5" type="ORF">HMPREF1541_05831</name>
</gene>
<dbReference type="OrthoDB" id="446635at2759"/>
<feature type="region of interest" description="Disordered" evidence="3">
    <location>
        <begin position="1"/>
        <end position="113"/>
    </location>
</feature>
<dbReference type="eggNOG" id="KOG2117">
    <property type="taxonomic scope" value="Eukaryota"/>
</dbReference>
<protein>
    <recommendedName>
        <fullName evidence="4">Nuclear speckle splicing regulatory protein 1 N-terminal domain-containing protein</fullName>
    </recommendedName>
</protein>
<keyword evidence="6" id="KW-1185">Reference proteome</keyword>
<dbReference type="InterPro" id="IPR053246">
    <property type="entry name" value="NS_splicing_regulatory_protein"/>
</dbReference>
<feature type="compositionally biased region" description="Basic and acidic residues" evidence="3">
    <location>
        <begin position="249"/>
        <end position="267"/>
    </location>
</feature>
<dbReference type="GeneID" id="19973170"/>
<dbReference type="InterPro" id="IPR018612">
    <property type="entry name" value="NSRP1_N"/>
</dbReference>
<dbReference type="AlphaFoldDB" id="W2RTG0"/>
<dbReference type="STRING" id="1220924.W2RTG0"/>
<accession>W2RTG0</accession>
<feature type="domain" description="Nuclear speckle splicing regulatory protein 1 N-terminal" evidence="4">
    <location>
        <begin position="124"/>
        <end position="236"/>
    </location>
</feature>
<dbReference type="Pfam" id="PF09745">
    <property type="entry name" value="NSRP1_N"/>
    <property type="match status" value="1"/>
</dbReference>
<evidence type="ECO:0000256" key="3">
    <source>
        <dbReference type="SAM" id="MobiDB-lite"/>
    </source>
</evidence>
<evidence type="ECO:0000259" key="4">
    <source>
        <dbReference type="Pfam" id="PF09745"/>
    </source>
</evidence>
<comment type="similarity">
    <text evidence="1">Belongs to the NSRP1 family.</text>
</comment>
<evidence type="ECO:0000256" key="2">
    <source>
        <dbReference type="ARBA" id="ARBA00023054"/>
    </source>
</evidence>
<dbReference type="GO" id="GO:0000381">
    <property type="term" value="P:regulation of alternative mRNA splicing, via spliceosome"/>
    <property type="evidence" value="ECO:0007669"/>
    <property type="project" value="InterPro"/>
</dbReference>
<dbReference type="InParanoid" id="W2RTG0"/>
<dbReference type="VEuPathDB" id="FungiDB:HMPREF1541_05831"/>
<dbReference type="Proteomes" id="UP000030752">
    <property type="component" value="Unassembled WGS sequence"/>
</dbReference>
<dbReference type="PANTHER" id="PTHR47845">
    <property type="entry name" value="NUCLEAR SPECKLE SPLICING REGULATORY PROTEIN 1 HOMOLOG"/>
    <property type="match status" value="1"/>
</dbReference>
<feature type="compositionally biased region" description="Basic and acidic residues" evidence="3">
    <location>
        <begin position="398"/>
        <end position="426"/>
    </location>
</feature>
<proteinExistence type="inferred from homology"/>
<evidence type="ECO:0000256" key="1">
    <source>
        <dbReference type="ARBA" id="ARBA00010126"/>
    </source>
</evidence>